<organism evidence="2 3">
    <name type="scientific">Pantoea eucrina</name>
    <dbReference type="NCBI Taxonomy" id="472693"/>
    <lineage>
        <taxon>Bacteria</taxon>
        <taxon>Pseudomonadati</taxon>
        <taxon>Pseudomonadota</taxon>
        <taxon>Gammaproteobacteria</taxon>
        <taxon>Enterobacterales</taxon>
        <taxon>Erwiniaceae</taxon>
        <taxon>Pantoea</taxon>
    </lineage>
</organism>
<evidence type="ECO:0000313" key="2">
    <source>
        <dbReference type="EMBL" id="MBM0748788.1"/>
    </source>
</evidence>
<feature type="chain" id="PRO_5045879354" evidence="1">
    <location>
        <begin position="32"/>
        <end position="140"/>
    </location>
</feature>
<dbReference type="Pfam" id="PF12098">
    <property type="entry name" value="DUF3574"/>
    <property type="match status" value="1"/>
</dbReference>
<sequence length="140" mass="15478">MMMSDLFGTAYKSVCSLMALLLLAGCQTAPARLQPIPQHNAPVALCGAGEMMMQTTLWLSAVPEREWQPFLREALMPHFGDTLTSYDAAGKGEARRVVVLLYPPDVAFSAVIERARDRYRARFNAKTTTRIDTLVCAAVR</sequence>
<keyword evidence="1" id="KW-0732">Signal</keyword>
<feature type="signal peptide" evidence="1">
    <location>
        <begin position="1"/>
        <end position="31"/>
    </location>
</feature>
<keyword evidence="3" id="KW-1185">Reference proteome</keyword>
<reference evidence="2 3" key="1">
    <citation type="submission" date="2021-01" db="EMBL/GenBank/DDBJ databases">
        <title>Complete genome sequence of Pantoea eucrina OB49, a heavy metal tolerant bacterium with PGPR potential isolated from wheat in Algeria.</title>
        <authorList>
            <person name="Lekired A."/>
            <person name="Ouzari I.H."/>
        </authorList>
    </citation>
    <scope>NUCLEOTIDE SEQUENCE [LARGE SCALE GENOMIC DNA]</scope>
    <source>
        <strain evidence="2 3">OB49</strain>
    </source>
</reference>
<gene>
    <name evidence="2" type="ORF">JJB79_15425</name>
</gene>
<evidence type="ECO:0000256" key="1">
    <source>
        <dbReference type="SAM" id="SignalP"/>
    </source>
</evidence>
<protein>
    <submittedName>
        <fullName evidence="2">DUF3574 domain-containing protein</fullName>
    </submittedName>
</protein>
<dbReference type="RefSeq" id="WP_082032644.1">
    <property type="nucleotide sequence ID" value="NZ_CP189648.1"/>
</dbReference>
<accession>A0ABS1Z9Y7</accession>
<dbReference type="EMBL" id="JAFCXS010000013">
    <property type="protein sequence ID" value="MBM0748788.1"/>
    <property type="molecule type" value="Genomic_DNA"/>
</dbReference>
<name>A0ABS1Z9Y7_9GAMM</name>
<evidence type="ECO:0000313" key="3">
    <source>
        <dbReference type="Proteomes" id="UP000809137"/>
    </source>
</evidence>
<proteinExistence type="predicted"/>
<dbReference type="Proteomes" id="UP000809137">
    <property type="component" value="Unassembled WGS sequence"/>
</dbReference>
<dbReference type="InterPro" id="IPR021957">
    <property type="entry name" value="DUF3574"/>
</dbReference>
<comment type="caution">
    <text evidence="2">The sequence shown here is derived from an EMBL/GenBank/DDBJ whole genome shotgun (WGS) entry which is preliminary data.</text>
</comment>